<accession>A0A239HZV5</accession>
<dbReference type="Pfam" id="PF03881">
    <property type="entry name" value="Fructosamin_kin"/>
    <property type="match status" value="1"/>
</dbReference>
<reference evidence="1 2" key="1">
    <citation type="submission" date="2017-06" db="EMBL/GenBank/DDBJ databases">
        <authorList>
            <person name="Kim H.J."/>
            <person name="Triplett B.A."/>
        </authorList>
    </citation>
    <scope>NUCLEOTIDE SEQUENCE [LARGE SCALE GENOMIC DNA]</scope>
    <source>
        <strain evidence="1 2">CGMCC 4.1858</strain>
    </source>
</reference>
<keyword evidence="2" id="KW-1185">Reference proteome</keyword>
<dbReference type="GO" id="GO:0016301">
    <property type="term" value="F:kinase activity"/>
    <property type="evidence" value="ECO:0007669"/>
    <property type="project" value="UniProtKB-KW"/>
</dbReference>
<dbReference type="EMBL" id="FZOF01000009">
    <property type="protein sequence ID" value="SNS87056.1"/>
    <property type="molecule type" value="Genomic_DNA"/>
</dbReference>
<dbReference type="InterPro" id="IPR011009">
    <property type="entry name" value="Kinase-like_dom_sf"/>
</dbReference>
<keyword evidence="1" id="KW-0808">Transferase</keyword>
<dbReference type="PANTHER" id="PTHR12149">
    <property type="entry name" value="FRUCTOSAMINE 3 KINASE-RELATED PROTEIN"/>
    <property type="match status" value="1"/>
</dbReference>
<dbReference type="InterPro" id="IPR016477">
    <property type="entry name" value="Fructo-/Ketosamine-3-kinase"/>
</dbReference>
<name>A0A239HZV5_9ACTN</name>
<evidence type="ECO:0000313" key="2">
    <source>
        <dbReference type="Proteomes" id="UP000198280"/>
    </source>
</evidence>
<dbReference type="AlphaFoldDB" id="A0A239HZV5"/>
<keyword evidence="1" id="KW-0418">Kinase</keyword>
<gene>
    <name evidence="1" type="ORF">SAMN05216252_109203</name>
</gene>
<proteinExistence type="predicted"/>
<organism evidence="1 2">
    <name type="scientific">Actinacidiphila glaucinigra</name>
    <dbReference type="NCBI Taxonomy" id="235986"/>
    <lineage>
        <taxon>Bacteria</taxon>
        <taxon>Bacillati</taxon>
        <taxon>Actinomycetota</taxon>
        <taxon>Actinomycetes</taxon>
        <taxon>Kitasatosporales</taxon>
        <taxon>Streptomycetaceae</taxon>
        <taxon>Actinacidiphila</taxon>
    </lineage>
</organism>
<dbReference type="PANTHER" id="PTHR12149:SF8">
    <property type="entry name" value="PROTEIN-RIBULOSAMINE 3-KINASE"/>
    <property type="match status" value="1"/>
</dbReference>
<dbReference type="Gene3D" id="3.90.1200.10">
    <property type="match status" value="1"/>
</dbReference>
<evidence type="ECO:0000313" key="1">
    <source>
        <dbReference type="EMBL" id="SNS87056.1"/>
    </source>
</evidence>
<dbReference type="Proteomes" id="UP000198280">
    <property type="component" value="Unassembled WGS sequence"/>
</dbReference>
<sequence length="127" mass="13289">MAAADVRAVERVCEALPRLAGPAQPPAVIHGDLWSGNVLFAAGGRARVVDPAAQGGHPEADLAMLELFGCPHLERLLAAYEEVRPLPGRRERVPLHQLHPLLVHAVLFGAGYGAAAGRAAREALASA</sequence>
<dbReference type="SUPFAM" id="SSF56112">
    <property type="entry name" value="Protein kinase-like (PK-like)"/>
    <property type="match status" value="1"/>
</dbReference>
<protein>
    <submittedName>
        <fullName evidence="1">Fructosamine kinase</fullName>
    </submittedName>
</protein>